<dbReference type="EMBL" id="QLIX01000015">
    <property type="protein sequence ID" value="RAI57661.1"/>
    <property type="molecule type" value="Genomic_DNA"/>
</dbReference>
<dbReference type="RefSeq" id="WP_111471226.1">
    <property type="nucleotide sequence ID" value="NZ_QLIX01000015.1"/>
</dbReference>
<keyword evidence="5 9" id="KW-0349">Heme</keyword>
<keyword evidence="9" id="KW-0674">Reaction center</keyword>
<comment type="PTM">
    <text evidence="9 10">Binds 4 heme groups per subunit.</text>
</comment>
<dbReference type="InterPro" id="IPR036280">
    <property type="entry name" value="Multihaem_cyt_sf"/>
</dbReference>
<evidence type="ECO:0000256" key="4">
    <source>
        <dbReference type="ARBA" id="ARBA00022531"/>
    </source>
</evidence>
<comment type="caution">
    <text evidence="12">The sequence shown here is derived from an EMBL/GenBank/DDBJ whole genome shotgun (WGS) entry which is preliminary data.</text>
</comment>
<name>A0A327M311_9PROT</name>
<dbReference type="GO" id="GO:0020037">
    <property type="term" value="F:heme binding"/>
    <property type="evidence" value="ECO:0007669"/>
    <property type="project" value="InterPro"/>
</dbReference>
<evidence type="ECO:0000313" key="13">
    <source>
        <dbReference type="Proteomes" id="UP000249065"/>
    </source>
</evidence>
<dbReference type="Proteomes" id="UP000249065">
    <property type="component" value="Unassembled WGS sequence"/>
</dbReference>
<comment type="function">
    <text evidence="1 9">The reaction center of purple bacteria contains a tightly bound cytochrome molecule which re-reduces the photo oxidized primary electron donor.</text>
</comment>
<feature type="binding site" description="covalent" evidence="10">
    <location>
        <position position="118"/>
    </location>
    <ligand>
        <name>heme</name>
        <dbReference type="ChEBI" id="CHEBI:30413"/>
        <label>1</label>
    </ligand>
</feature>
<evidence type="ECO:0000256" key="3">
    <source>
        <dbReference type="ARBA" id="ARBA00022448"/>
    </source>
</evidence>
<reference evidence="13" key="1">
    <citation type="submission" date="2018-06" db="EMBL/GenBank/DDBJ databases">
        <authorList>
            <person name="Khan S.A."/>
        </authorList>
    </citation>
    <scope>NUCLEOTIDE SEQUENCE [LARGE SCALE GENOMIC DNA]</scope>
    <source>
        <strain evidence="13">DB-1506</strain>
    </source>
</reference>
<protein>
    <recommendedName>
        <fullName evidence="2 9">Photosynthetic reaction center cytochrome c subunit</fullName>
    </recommendedName>
</protein>
<dbReference type="OrthoDB" id="9813732at2"/>
<evidence type="ECO:0000313" key="12">
    <source>
        <dbReference type="EMBL" id="RAI57661.1"/>
    </source>
</evidence>
<keyword evidence="4 9" id="KW-0602">Photosynthesis</keyword>
<evidence type="ECO:0000256" key="8">
    <source>
        <dbReference type="ARBA" id="ARBA00023004"/>
    </source>
</evidence>
<keyword evidence="13" id="KW-1185">Reference proteome</keyword>
<keyword evidence="8 9" id="KW-0408">Iron</keyword>
<dbReference type="GO" id="GO:0030077">
    <property type="term" value="C:plasma membrane light-harvesting complex"/>
    <property type="evidence" value="ECO:0007669"/>
    <property type="project" value="InterPro"/>
</dbReference>
<feature type="binding site" description="covalent" evidence="10">
    <location>
        <position position="163"/>
    </location>
    <ligand>
        <name>heme</name>
        <dbReference type="ChEBI" id="CHEBI:30413"/>
        <label>2</label>
    </ligand>
</feature>
<evidence type="ECO:0000256" key="5">
    <source>
        <dbReference type="ARBA" id="ARBA00022617"/>
    </source>
</evidence>
<dbReference type="InterPro" id="IPR023119">
    <property type="entry name" value="Multihaem_cyt_PRC_cyt_su-like"/>
</dbReference>
<sequence length="352" mass="38822">MNGFGRNFVLGVSSSIAVLVVLAIVLTTFERPPVESVQRGFRGTGMELVYNPRTVAADLAAVRLPEVLDPADNDGPRASEIYENVKVLGNLSNAQFLRLMQAMTEWVSPEGSVENGGCNYCHNPENLAADDRYTKVVARRMLQMVHEINGKWQTHVGETGVTCYTCHRGQPVPAAVWSTTPAQGRSTGLLESSTGQNLAAPSVGLTSLPYDAFTPFLLQDHEIRVITRPDAPAVNRSSIKQTEWTYGLMVHFSEALGVNCTYCHNSRAFFDWDESSPPRATAWHGIRMLRDVNGNYIEPLRNVMPPERHGPLGDALKANCATCHRGAFKPLYGAPLLRDYPELREVRENAAQ</sequence>
<dbReference type="Gene3D" id="1.10.468.10">
    <property type="entry name" value="Photosynthetic Reaction Center, subunit C, domain 2"/>
    <property type="match status" value="2"/>
</dbReference>
<feature type="binding site" description="axial binding residue" evidence="11">
    <location>
        <position position="155"/>
    </location>
    <ligand>
        <name>heme</name>
        <dbReference type="ChEBI" id="CHEBI:30413"/>
        <label>4</label>
    </ligand>
    <ligandPart>
        <name>Fe</name>
        <dbReference type="ChEBI" id="CHEBI:18248"/>
    </ligandPart>
</feature>
<feature type="binding site" description="covalent" evidence="10">
    <location>
        <position position="260"/>
    </location>
    <ligand>
        <name>heme</name>
        <dbReference type="ChEBI" id="CHEBI:30413"/>
        <label>3</label>
    </ligand>
</feature>
<evidence type="ECO:0000256" key="2">
    <source>
        <dbReference type="ARBA" id="ARBA00015978"/>
    </source>
</evidence>
<keyword evidence="6 9" id="KW-0479">Metal-binding</keyword>
<evidence type="ECO:0000256" key="7">
    <source>
        <dbReference type="ARBA" id="ARBA00022982"/>
    </source>
</evidence>
<evidence type="ECO:0000256" key="6">
    <source>
        <dbReference type="ARBA" id="ARBA00022723"/>
    </source>
</evidence>
<feature type="binding site" description="axial binding residue" evidence="11">
    <location>
        <position position="100"/>
    </location>
    <ligand>
        <name>heme</name>
        <dbReference type="ChEBI" id="CHEBI:30413"/>
        <label>1</label>
    </ligand>
    <ligandPart>
        <name>Fe</name>
        <dbReference type="ChEBI" id="CHEBI:18248"/>
    </ligandPart>
</feature>
<dbReference type="SUPFAM" id="SSF48695">
    <property type="entry name" value="Multiheme cytochromes"/>
    <property type="match status" value="1"/>
</dbReference>
<dbReference type="GO" id="GO:0005506">
    <property type="term" value="F:iron ion binding"/>
    <property type="evidence" value="ECO:0007669"/>
    <property type="project" value="InterPro"/>
</dbReference>
<organism evidence="12 13">
    <name type="scientific">Roseicella frigidaeris</name>
    <dbReference type="NCBI Taxonomy" id="2230885"/>
    <lineage>
        <taxon>Bacteria</taxon>
        <taxon>Pseudomonadati</taxon>
        <taxon>Pseudomonadota</taxon>
        <taxon>Alphaproteobacteria</taxon>
        <taxon>Acetobacterales</taxon>
        <taxon>Roseomonadaceae</taxon>
        <taxon>Roseicella</taxon>
    </lineage>
</organism>
<feature type="binding site" description="covalent" evidence="10">
    <location>
        <position position="320"/>
    </location>
    <ligand>
        <name>heme</name>
        <dbReference type="ChEBI" id="CHEBI:30413"/>
        <label>4</label>
    </ligand>
</feature>
<keyword evidence="3 9" id="KW-0813">Transport</keyword>
<dbReference type="InterPro" id="IPR003158">
    <property type="entry name" value="Photosyn_RC_cyt_c-su"/>
</dbReference>
<feature type="binding site" description="axial binding residue" evidence="11">
    <location>
        <position position="122"/>
    </location>
    <ligand>
        <name>heme</name>
        <dbReference type="ChEBI" id="CHEBI:30413"/>
        <label>1</label>
    </ligand>
    <ligandPart>
        <name>Fe</name>
        <dbReference type="ChEBI" id="CHEBI:18248"/>
    </ligandPart>
</feature>
<evidence type="ECO:0000256" key="1">
    <source>
        <dbReference type="ARBA" id="ARBA00003196"/>
    </source>
</evidence>
<dbReference type="CDD" id="cd09224">
    <property type="entry name" value="CytoC_RC"/>
    <property type="match status" value="1"/>
</dbReference>
<evidence type="ECO:0000256" key="10">
    <source>
        <dbReference type="PIRSR" id="PIRSR000017-1"/>
    </source>
</evidence>
<feature type="binding site" description="axial binding residue" evidence="11">
    <location>
        <position position="249"/>
    </location>
    <ligand>
        <name>heme</name>
        <dbReference type="ChEBI" id="CHEBI:30413"/>
        <label>3</label>
    </ligand>
    <ligandPart>
        <name>Fe</name>
        <dbReference type="ChEBI" id="CHEBI:18248"/>
    </ligandPart>
</feature>
<evidence type="ECO:0000256" key="9">
    <source>
        <dbReference type="PIRNR" id="PIRNR000017"/>
    </source>
</evidence>
<feature type="binding site" description="axial binding residue" evidence="11">
    <location>
        <position position="167"/>
    </location>
    <ligand>
        <name>heme</name>
        <dbReference type="ChEBI" id="CHEBI:30413"/>
        <label>2</label>
    </ligand>
    <ligandPart>
        <name>Fe</name>
        <dbReference type="ChEBI" id="CHEBI:18248"/>
    </ligandPart>
</feature>
<gene>
    <name evidence="12" type="ORF">DOO78_17870</name>
</gene>
<dbReference type="AlphaFoldDB" id="A0A327M311"/>
<dbReference type="NCBIfam" id="NF040706">
    <property type="entry name" value="photo_cyt_PufC"/>
    <property type="match status" value="1"/>
</dbReference>
<dbReference type="GO" id="GO:0019684">
    <property type="term" value="P:photosynthesis, light reaction"/>
    <property type="evidence" value="ECO:0007669"/>
    <property type="project" value="InterPro"/>
</dbReference>
<feature type="binding site" description="axial binding residue" evidence="11">
    <location>
        <position position="324"/>
    </location>
    <ligand>
        <name>heme</name>
        <dbReference type="ChEBI" id="CHEBI:30413"/>
        <label>4</label>
    </ligand>
    <ligandPart>
        <name>Fe</name>
        <dbReference type="ChEBI" id="CHEBI:18248"/>
    </ligandPart>
</feature>
<dbReference type="Pfam" id="PF02276">
    <property type="entry name" value="CytoC_RC"/>
    <property type="match status" value="1"/>
</dbReference>
<evidence type="ECO:0000256" key="11">
    <source>
        <dbReference type="PIRSR" id="PIRSR000017-2"/>
    </source>
</evidence>
<feature type="binding site" description="axial binding residue" evidence="11">
    <location>
        <position position="141"/>
    </location>
    <ligand>
        <name>heme</name>
        <dbReference type="ChEBI" id="CHEBI:30413"/>
        <label>2</label>
    </ligand>
    <ligandPart>
        <name>Fe</name>
        <dbReference type="ChEBI" id="CHEBI:18248"/>
    </ligandPart>
</feature>
<dbReference type="PIRSF" id="PIRSF000017">
    <property type="entry name" value="RC_cytochrome"/>
    <property type="match status" value="1"/>
</dbReference>
<proteinExistence type="predicted"/>
<feature type="binding site" description="covalent" evidence="10">
    <location>
        <position position="323"/>
    </location>
    <ligand>
        <name>heme</name>
        <dbReference type="ChEBI" id="CHEBI:30413"/>
        <label>4</label>
    </ligand>
</feature>
<dbReference type="GO" id="GO:0009055">
    <property type="term" value="F:electron transfer activity"/>
    <property type="evidence" value="ECO:0007669"/>
    <property type="project" value="InterPro"/>
</dbReference>
<feature type="binding site" description="covalent" evidence="10">
    <location>
        <position position="263"/>
    </location>
    <ligand>
        <name>heme</name>
        <dbReference type="ChEBI" id="CHEBI:30413"/>
        <label>3</label>
    </ligand>
</feature>
<accession>A0A327M311</accession>
<feature type="binding site" description="covalent" evidence="10">
    <location>
        <position position="166"/>
    </location>
    <ligand>
        <name>heme</name>
        <dbReference type="ChEBI" id="CHEBI:30413"/>
        <label>2</label>
    </ligand>
</feature>
<feature type="binding site" description="covalent" evidence="10">
    <location>
        <position position="121"/>
    </location>
    <ligand>
        <name>heme</name>
        <dbReference type="ChEBI" id="CHEBI:30413"/>
        <label>1</label>
    </ligand>
</feature>
<feature type="binding site" description="axial binding residue" evidence="11">
    <location>
        <position position="264"/>
    </location>
    <ligand>
        <name>heme</name>
        <dbReference type="ChEBI" id="CHEBI:30413"/>
        <label>3</label>
    </ligand>
    <ligandPart>
        <name>Fe</name>
        <dbReference type="ChEBI" id="CHEBI:18248"/>
    </ligandPart>
</feature>
<keyword evidence="7 9" id="KW-0249">Electron transport</keyword>